<evidence type="ECO:0000313" key="2">
    <source>
        <dbReference type="EMBL" id="MFH6564891.1"/>
    </source>
</evidence>
<protein>
    <recommendedName>
        <fullName evidence="4">Tail assembly chaperone</fullName>
    </recommendedName>
</protein>
<name>A0ABW7LTN3_9PSED</name>
<keyword evidence="3" id="KW-1185">Reference proteome</keyword>
<evidence type="ECO:0000313" key="3">
    <source>
        <dbReference type="Proteomes" id="UP001609821"/>
    </source>
</evidence>
<evidence type="ECO:0008006" key="4">
    <source>
        <dbReference type="Google" id="ProtNLM"/>
    </source>
</evidence>
<proteinExistence type="predicted"/>
<gene>
    <name evidence="2" type="ORF">ACHMWK_02700</name>
</gene>
<dbReference type="EMBL" id="JBINXB010000002">
    <property type="protein sequence ID" value="MFH6564891.1"/>
    <property type="molecule type" value="Genomic_DNA"/>
</dbReference>
<comment type="caution">
    <text evidence="2">The sequence shown here is derived from an EMBL/GenBank/DDBJ whole genome shotgun (WGS) entry which is preliminary data.</text>
</comment>
<accession>A0ABW7LTN3</accession>
<dbReference type="Proteomes" id="UP001609821">
    <property type="component" value="Unassembled WGS sequence"/>
</dbReference>
<dbReference type="RefSeq" id="WP_395246531.1">
    <property type="nucleotide sequence ID" value="NZ_JBINXA010000003.1"/>
</dbReference>
<evidence type="ECO:0000256" key="1">
    <source>
        <dbReference type="SAM" id="MobiDB-lite"/>
    </source>
</evidence>
<sequence length="160" mass="17517">MALKLKKKDPVQTGAKWVDFDTDTKVLLAGTDNIEYRVALERHNRRVQRNDSRFGEGQVGVVEGELTDLQNHAMLLAHFIVKDWKGVQDDEDHELEYSTGVAAELLETNAEFLLFVLRGGTKVAAESEQELAETVGKPSSGTSGKKTGQAAKSESSSINA</sequence>
<organism evidence="2 3">
    <name type="scientific">Pseudomonas kulmbachensis</name>
    <dbReference type="NCBI Taxonomy" id="3043408"/>
    <lineage>
        <taxon>Bacteria</taxon>
        <taxon>Pseudomonadati</taxon>
        <taxon>Pseudomonadota</taxon>
        <taxon>Gammaproteobacteria</taxon>
        <taxon>Pseudomonadales</taxon>
        <taxon>Pseudomonadaceae</taxon>
        <taxon>Pseudomonas</taxon>
    </lineage>
</organism>
<feature type="compositionally biased region" description="Polar residues" evidence="1">
    <location>
        <begin position="137"/>
        <end position="160"/>
    </location>
</feature>
<feature type="region of interest" description="Disordered" evidence="1">
    <location>
        <begin position="129"/>
        <end position="160"/>
    </location>
</feature>
<reference evidence="2 3" key="1">
    <citation type="submission" date="2024-10" db="EMBL/GenBank/DDBJ databases">
        <title>Aeromonas and Pseudomonas from the Cagarras Archipelago, Rio de Janeiro, Brazil.</title>
        <authorList>
            <person name="Canellas A.L.B."/>
            <person name="Laport M.S."/>
        </authorList>
    </citation>
    <scope>NUCLEOTIDE SEQUENCE [LARGE SCALE GENOMIC DNA]</scope>
    <source>
        <strain evidence="2 3">CPF-4</strain>
    </source>
</reference>